<organism evidence="2 3">
    <name type="scientific">Trachipleistophora hominis</name>
    <name type="common">Microsporidian parasite</name>
    <dbReference type="NCBI Taxonomy" id="72359"/>
    <lineage>
        <taxon>Eukaryota</taxon>
        <taxon>Fungi</taxon>
        <taxon>Fungi incertae sedis</taxon>
        <taxon>Microsporidia</taxon>
        <taxon>Pleistophoridae</taxon>
        <taxon>Trachipleistophora</taxon>
    </lineage>
</organism>
<evidence type="ECO:0000256" key="1">
    <source>
        <dbReference type="SAM" id="MobiDB-lite"/>
    </source>
</evidence>
<proteinExistence type="predicted"/>
<dbReference type="HOGENOM" id="CLU_1788172_0_0_1"/>
<dbReference type="VEuPathDB" id="MicrosporidiaDB:THOM_2590"/>
<dbReference type="OrthoDB" id="10369557at2759"/>
<evidence type="ECO:0000313" key="2">
    <source>
        <dbReference type="EMBL" id="ELQ74495.1"/>
    </source>
</evidence>
<name>L7JT48_TRAHO</name>
<feature type="region of interest" description="Disordered" evidence="1">
    <location>
        <begin position="1"/>
        <end position="21"/>
    </location>
</feature>
<accession>L7JT48</accession>
<dbReference type="OMA" id="RRIEHTK"/>
<feature type="compositionally biased region" description="Basic and acidic residues" evidence="1">
    <location>
        <begin position="83"/>
        <end position="121"/>
    </location>
</feature>
<dbReference type="InParanoid" id="L7JT48"/>
<dbReference type="EMBL" id="JH994038">
    <property type="protein sequence ID" value="ELQ74495.1"/>
    <property type="molecule type" value="Genomic_DNA"/>
</dbReference>
<dbReference type="AlphaFoldDB" id="L7JT48"/>
<evidence type="ECO:0000313" key="3">
    <source>
        <dbReference type="Proteomes" id="UP000011185"/>
    </source>
</evidence>
<reference evidence="2 3" key="1">
    <citation type="journal article" date="2012" name="PLoS Pathog.">
        <title>The genome of the obligate intracellular parasite Trachipleistophora hominis: new insights into microsporidian genome dynamics and reductive evolution.</title>
        <authorList>
            <person name="Heinz E."/>
            <person name="Williams T.A."/>
            <person name="Nakjang S."/>
            <person name="Noel C.J."/>
            <person name="Swan D.C."/>
            <person name="Goldberg A.V."/>
            <person name="Harris S.R."/>
            <person name="Weinmaier T."/>
            <person name="Markert S."/>
            <person name="Becher D."/>
            <person name="Bernhardt J."/>
            <person name="Dagan T."/>
            <person name="Hacker C."/>
            <person name="Lucocq J.M."/>
            <person name="Schweder T."/>
            <person name="Rattei T."/>
            <person name="Hall N."/>
            <person name="Hirt R.P."/>
            <person name="Embley T.M."/>
        </authorList>
    </citation>
    <scope>NUCLEOTIDE SEQUENCE [LARGE SCALE GENOMIC DNA]</scope>
</reference>
<dbReference type="Proteomes" id="UP000011185">
    <property type="component" value="Unassembled WGS sequence"/>
</dbReference>
<keyword evidence="3" id="KW-1185">Reference proteome</keyword>
<protein>
    <submittedName>
        <fullName evidence="2">Uncharacterized protein</fullName>
    </submittedName>
</protein>
<gene>
    <name evidence="2" type="ORF">THOM_2590</name>
</gene>
<sequence length="145" mass="16937">MCPRNMPAPVQAQPADLKFDQNNEFKREEYFKSQAKRLLAQQTYKLPPDGHTGPLLKSKNEIMRLENLKKAGEAALMRVKEKGRKFSEVKTDTKDTKEHAKTGREKRKGMGDAIRKVEQPKKNNNKSNNRKRRDDKNTNRKRMKK</sequence>
<feature type="region of interest" description="Disordered" evidence="1">
    <location>
        <begin position="83"/>
        <end position="145"/>
    </location>
</feature>